<dbReference type="Gene3D" id="3.40.50.150">
    <property type="entry name" value="Vaccinia Virus protein VP39"/>
    <property type="match status" value="1"/>
</dbReference>
<reference evidence="1 2" key="1">
    <citation type="submission" date="2015-07" db="EMBL/GenBank/DDBJ databases">
        <title>Comparative genomics of the Sigatoka disease complex on banana suggests a link between parallel evolutionary changes in Pseudocercospora fijiensis and Pseudocercospora eumusae and increased virulence on the banana host.</title>
        <authorList>
            <person name="Chang T.-C."/>
            <person name="Salvucci A."/>
            <person name="Crous P.W."/>
            <person name="Stergiopoulos I."/>
        </authorList>
    </citation>
    <scope>NUCLEOTIDE SEQUENCE [LARGE SCALE GENOMIC DNA]</scope>
    <source>
        <strain evidence="1 2">CBS 114824</strain>
    </source>
</reference>
<dbReference type="Pfam" id="PF13489">
    <property type="entry name" value="Methyltransf_23"/>
    <property type="match status" value="1"/>
</dbReference>
<proteinExistence type="predicted"/>
<comment type="caution">
    <text evidence="1">The sequence shown here is derived from an EMBL/GenBank/DDBJ whole genome shotgun (WGS) entry which is preliminary data.</text>
</comment>
<dbReference type="OrthoDB" id="506498at2759"/>
<dbReference type="STRING" id="321146.A0A139HYH0"/>
<organism evidence="1 2">
    <name type="scientific">Pseudocercospora eumusae</name>
    <dbReference type="NCBI Taxonomy" id="321146"/>
    <lineage>
        <taxon>Eukaryota</taxon>
        <taxon>Fungi</taxon>
        <taxon>Dikarya</taxon>
        <taxon>Ascomycota</taxon>
        <taxon>Pezizomycotina</taxon>
        <taxon>Dothideomycetes</taxon>
        <taxon>Dothideomycetidae</taxon>
        <taxon>Mycosphaerellales</taxon>
        <taxon>Mycosphaerellaceae</taxon>
        <taxon>Pseudocercospora</taxon>
    </lineage>
</organism>
<evidence type="ECO:0008006" key="3">
    <source>
        <dbReference type="Google" id="ProtNLM"/>
    </source>
</evidence>
<accession>A0A139HYH0</accession>
<dbReference type="AlphaFoldDB" id="A0A139HYH0"/>
<gene>
    <name evidence="1" type="ORF">AC578_10134</name>
</gene>
<dbReference type="EMBL" id="LFZN01000001">
    <property type="protein sequence ID" value="KXT07540.1"/>
    <property type="molecule type" value="Genomic_DNA"/>
</dbReference>
<dbReference type="SUPFAM" id="SSF53335">
    <property type="entry name" value="S-adenosyl-L-methionine-dependent methyltransferases"/>
    <property type="match status" value="1"/>
</dbReference>
<evidence type="ECO:0000313" key="2">
    <source>
        <dbReference type="Proteomes" id="UP000070133"/>
    </source>
</evidence>
<name>A0A139HYH0_9PEZI</name>
<protein>
    <recommendedName>
        <fullName evidence="3">Methyltransferase domain-containing protein</fullName>
    </recommendedName>
</protein>
<evidence type="ECO:0000313" key="1">
    <source>
        <dbReference type="EMBL" id="KXT07540.1"/>
    </source>
</evidence>
<dbReference type="InterPro" id="IPR029063">
    <property type="entry name" value="SAM-dependent_MTases_sf"/>
</dbReference>
<dbReference type="Proteomes" id="UP000070133">
    <property type="component" value="Unassembled WGS sequence"/>
</dbReference>
<sequence>MTVITCKPAAHHSENVMTTPQPEDNQVVAAYGRNYARFSLEHKIHCVPVDDDEEQNYDSVNDILRQLLGGPVRGVILPRMRLNRDAEVLDCGYGKGAWIDSVLNLAPDALCTGVDIFTGVGDHEVDNDDDDEANKDEAESGIEIFTKKRWNLNAPFRDDRSEDRLTPLTFDLINSRLLADGIDSTRWPSFVRDLHALLKPDGWVQMVEFHSMFQSSTGRPTVFLQEWWNRYARMLQVTRKDPRVGPRLRQLMDDAGFVDIQYHQIPCPMGSWDEDRAVLGRQALPVCQEMLRDVSEYLFKAVGRMNDSEFDTLIKGAQAELARPELRIYLNVHVCIGRKAPRRK</sequence>
<keyword evidence="2" id="KW-1185">Reference proteome</keyword>